<name>A0A0B0PDK7_GOSAR</name>
<keyword evidence="1" id="KW-0675">Receptor</keyword>
<dbReference type="Proteomes" id="UP000032142">
    <property type="component" value="Unassembled WGS sequence"/>
</dbReference>
<keyword evidence="2" id="KW-1185">Reference proteome</keyword>
<dbReference type="EMBL" id="KN418723">
    <property type="protein sequence ID" value="KHG21491.1"/>
    <property type="molecule type" value="Genomic_DNA"/>
</dbReference>
<reference evidence="2" key="1">
    <citation type="submission" date="2014-09" db="EMBL/GenBank/DDBJ databases">
        <authorList>
            <person name="Mudge J."/>
            <person name="Ramaraj T."/>
            <person name="Lindquist I.E."/>
            <person name="Bharti A.K."/>
            <person name="Sundararajan A."/>
            <person name="Cameron C.T."/>
            <person name="Woodward J.E."/>
            <person name="May G.D."/>
            <person name="Brubaker C."/>
            <person name="Broadhvest J."/>
            <person name="Wilkins T.A."/>
        </authorList>
    </citation>
    <scope>NUCLEOTIDE SEQUENCE</scope>
    <source>
        <strain evidence="2">cv. AKA8401</strain>
    </source>
</reference>
<sequence length="87" mass="9120">MGIVGYFLSRNTKSEPRTGKSQASGLKLISRPPFCHQVSIGDQGTLDALITLSYETLVAANKGGKKGLSCGGHSLTQGLVPWSCALN</sequence>
<gene>
    <name evidence="1" type="ORF">F383_27483</name>
</gene>
<organism evidence="1 2">
    <name type="scientific">Gossypium arboreum</name>
    <name type="common">Tree cotton</name>
    <name type="synonym">Gossypium nanking</name>
    <dbReference type="NCBI Taxonomy" id="29729"/>
    <lineage>
        <taxon>Eukaryota</taxon>
        <taxon>Viridiplantae</taxon>
        <taxon>Streptophyta</taxon>
        <taxon>Embryophyta</taxon>
        <taxon>Tracheophyta</taxon>
        <taxon>Spermatophyta</taxon>
        <taxon>Magnoliopsida</taxon>
        <taxon>eudicotyledons</taxon>
        <taxon>Gunneridae</taxon>
        <taxon>Pentapetalae</taxon>
        <taxon>rosids</taxon>
        <taxon>malvids</taxon>
        <taxon>Malvales</taxon>
        <taxon>Malvaceae</taxon>
        <taxon>Malvoideae</taxon>
        <taxon>Gossypium</taxon>
    </lineage>
</organism>
<proteinExistence type="predicted"/>
<accession>A0A0B0PDK7</accession>
<evidence type="ECO:0000313" key="1">
    <source>
        <dbReference type="EMBL" id="KHG21491.1"/>
    </source>
</evidence>
<evidence type="ECO:0000313" key="2">
    <source>
        <dbReference type="Proteomes" id="UP000032142"/>
    </source>
</evidence>
<dbReference type="AlphaFoldDB" id="A0A0B0PDK7"/>
<protein>
    <submittedName>
        <fullName evidence="1">Vascular endothelial growth factor receptor 1</fullName>
    </submittedName>
</protein>